<organism evidence="2 3">
    <name type="scientific">Citrus clementina</name>
    <name type="common">Clementine</name>
    <name type="synonym">Citrus deliciosa x Citrus sinensis</name>
    <dbReference type="NCBI Taxonomy" id="85681"/>
    <lineage>
        <taxon>Eukaryota</taxon>
        <taxon>Viridiplantae</taxon>
        <taxon>Streptophyta</taxon>
        <taxon>Embryophyta</taxon>
        <taxon>Tracheophyta</taxon>
        <taxon>Spermatophyta</taxon>
        <taxon>Magnoliopsida</taxon>
        <taxon>eudicotyledons</taxon>
        <taxon>Gunneridae</taxon>
        <taxon>Pentapetalae</taxon>
        <taxon>rosids</taxon>
        <taxon>malvids</taxon>
        <taxon>Sapindales</taxon>
        <taxon>Rutaceae</taxon>
        <taxon>Aurantioideae</taxon>
        <taxon>Citrus</taxon>
    </lineage>
</organism>
<feature type="transmembrane region" description="Helical" evidence="1">
    <location>
        <begin position="62"/>
        <end position="82"/>
    </location>
</feature>
<protein>
    <submittedName>
        <fullName evidence="2">Uncharacterized protein</fullName>
    </submittedName>
</protein>
<evidence type="ECO:0000256" key="1">
    <source>
        <dbReference type="SAM" id="Phobius"/>
    </source>
</evidence>
<keyword evidence="3" id="KW-1185">Reference proteome</keyword>
<dbReference type="Gramene" id="ESR64956">
    <property type="protein sequence ID" value="ESR64956"/>
    <property type="gene ID" value="CICLE_v10009997mg"/>
</dbReference>
<accession>V4UR47</accession>
<name>V4UR47_CITCL</name>
<keyword evidence="1" id="KW-0812">Transmembrane</keyword>
<keyword evidence="1" id="KW-0472">Membrane</keyword>
<dbReference type="KEGG" id="cic:CICLE_v10009997mg"/>
<evidence type="ECO:0000313" key="2">
    <source>
        <dbReference type="EMBL" id="ESR64956.1"/>
    </source>
</evidence>
<proteinExistence type="predicted"/>
<keyword evidence="1" id="KW-1133">Transmembrane helix</keyword>
<dbReference type="AlphaFoldDB" id="V4UR47"/>
<reference evidence="2 3" key="1">
    <citation type="submission" date="2013-10" db="EMBL/GenBank/DDBJ databases">
        <authorList>
            <consortium name="International Citrus Genome Consortium"/>
            <person name="Jenkins J."/>
            <person name="Schmutz J."/>
            <person name="Prochnik S."/>
            <person name="Rokhsar D."/>
            <person name="Gmitter F."/>
            <person name="Ollitrault P."/>
            <person name="Machado M."/>
            <person name="Talon M."/>
            <person name="Wincker P."/>
            <person name="Jaillon O."/>
            <person name="Morgante M."/>
        </authorList>
    </citation>
    <scope>NUCLEOTIDE SEQUENCE</scope>
    <source>
        <strain evidence="3">cv. Clemenules</strain>
    </source>
</reference>
<dbReference type="Proteomes" id="UP000030687">
    <property type="component" value="Unassembled WGS sequence"/>
</dbReference>
<sequence length="103" mass="11898">MLLIVLSISVCYVLIFLGVLLILVNLDLLCVNFTRWSDPHLNMYAFTSSDANGFPNISSARLFFLILLFVLSVINSYNIFLLRGRLDHDDLLVLWFCYSFHFS</sequence>
<evidence type="ECO:0000313" key="3">
    <source>
        <dbReference type="Proteomes" id="UP000030687"/>
    </source>
</evidence>
<gene>
    <name evidence="2" type="ORF">CICLE_v10009997mg</name>
</gene>
<feature type="transmembrane region" description="Helical" evidence="1">
    <location>
        <begin position="12"/>
        <end position="34"/>
    </location>
</feature>
<dbReference type="EMBL" id="KI535697">
    <property type="protein sequence ID" value="ESR64956.1"/>
    <property type="molecule type" value="Genomic_DNA"/>
</dbReference>
<dbReference type="InParanoid" id="V4UR47"/>